<evidence type="ECO:0000313" key="2">
    <source>
        <dbReference type="Proteomes" id="UP000517315"/>
    </source>
</evidence>
<proteinExistence type="predicted"/>
<name>A0ABR6B2W5_9BACI</name>
<evidence type="ECO:0000313" key="1">
    <source>
        <dbReference type="EMBL" id="MBA8918198.1"/>
    </source>
</evidence>
<comment type="caution">
    <text evidence="1">The sequence shown here is derived from an EMBL/GenBank/DDBJ whole genome shotgun (WGS) entry which is preliminary data.</text>
</comment>
<keyword evidence="2" id="KW-1185">Reference proteome</keyword>
<dbReference type="Proteomes" id="UP000517315">
    <property type="component" value="Unassembled WGS sequence"/>
</dbReference>
<organism evidence="1 2">
    <name type="scientific">Bacillus aerius</name>
    <dbReference type="NCBI Taxonomy" id="293388"/>
    <lineage>
        <taxon>Bacteria</taxon>
        <taxon>Bacillati</taxon>
        <taxon>Bacillota</taxon>
        <taxon>Bacilli</taxon>
        <taxon>Bacillales</taxon>
        <taxon>Bacillaceae</taxon>
        <taxon>Bacillus</taxon>
    </lineage>
</organism>
<reference evidence="1 2" key="1">
    <citation type="submission" date="2020-08" db="EMBL/GenBank/DDBJ databases">
        <title>Functional genomics of gut bacteria from endangered species of beetles.</title>
        <authorList>
            <person name="Carlos-Shanley C."/>
        </authorList>
    </citation>
    <scope>NUCLEOTIDE SEQUENCE [LARGE SCALE GENOMIC DNA]</scope>
    <source>
        <strain evidence="1 2">S00152</strain>
    </source>
</reference>
<gene>
    <name evidence="1" type="ORF">HNP39_001919</name>
</gene>
<accession>A0ABR6B2W5</accession>
<sequence>MFTAFQRVDKPSHSVSVLRAGAHECQIRSAPVLVLPRAAKVFYHAEKKTKG</sequence>
<protein>
    <submittedName>
        <fullName evidence="1">Uncharacterized protein</fullName>
    </submittedName>
</protein>
<dbReference type="EMBL" id="JACJIG010000002">
    <property type="protein sequence ID" value="MBA8918198.1"/>
    <property type="molecule type" value="Genomic_DNA"/>
</dbReference>